<sequence>MLGVAAAHMESAAARDDFQDHNTAIQSTQKRGGGTIIESEASGDEDGHPSLSSAQIRARESSHRAASDVIGSSDCKLWIYKDHNGSIHGPYSEVRMAFWFTLGYLRLSLPVRRLCDKEFKPLKEVIRSCGKLPFRLQNPPPRASCDQRPPRAAVEAALPANPGVRAAAVFVKLNKPSPGKLVSIPNSQVRQPQTVRIRVLPIASEETSPVKSNQATPDPSAGFDKAPLGVRYSAPFPEDKHEKDVKMLASDSEDSWGDYQKSPQAARSQPSLDEKPADNRQSPATRPLTWAQVCQQPPGESRQNEPFKQERVAIENMARFPSLGGAAFTSSAQKTPPQKNLERRADPYEEFVRWSYVKLKSFPSYVHVPTFFELLRDLDSEAEIEEYARLHLGPGEEVWRFVVEFLQRKSQCKKLAGRTKPAVPRPAGLGGKGRKKMQKVDSSMLGFVVAKEAPKKV</sequence>
<accession>A0A9J6GG52</accession>
<protein>
    <recommendedName>
        <fullName evidence="2">GYF domain-containing protein</fullName>
    </recommendedName>
</protein>
<dbReference type="GO" id="GO:0005829">
    <property type="term" value="C:cytosol"/>
    <property type="evidence" value="ECO:0007669"/>
    <property type="project" value="TreeGrafter"/>
</dbReference>
<dbReference type="PROSITE" id="PS50829">
    <property type="entry name" value="GYF"/>
    <property type="match status" value="1"/>
</dbReference>
<evidence type="ECO:0000313" key="4">
    <source>
        <dbReference type="Proteomes" id="UP000821853"/>
    </source>
</evidence>
<evidence type="ECO:0000259" key="2">
    <source>
        <dbReference type="PROSITE" id="PS50829"/>
    </source>
</evidence>
<dbReference type="InterPro" id="IPR003169">
    <property type="entry name" value="GYF"/>
</dbReference>
<dbReference type="OrthoDB" id="48509at2759"/>
<feature type="region of interest" description="Disordered" evidence="1">
    <location>
        <begin position="201"/>
        <end position="288"/>
    </location>
</feature>
<evidence type="ECO:0000256" key="1">
    <source>
        <dbReference type="SAM" id="MobiDB-lite"/>
    </source>
</evidence>
<dbReference type="InterPro" id="IPR051640">
    <property type="entry name" value="GRB10-interact_GYF"/>
</dbReference>
<reference evidence="3 4" key="1">
    <citation type="journal article" date="2020" name="Cell">
        <title>Large-Scale Comparative Analyses of Tick Genomes Elucidate Their Genetic Diversity and Vector Capacities.</title>
        <authorList>
            <consortium name="Tick Genome and Microbiome Consortium (TIGMIC)"/>
            <person name="Jia N."/>
            <person name="Wang J."/>
            <person name="Shi W."/>
            <person name="Du L."/>
            <person name="Sun Y."/>
            <person name="Zhan W."/>
            <person name="Jiang J.F."/>
            <person name="Wang Q."/>
            <person name="Zhang B."/>
            <person name="Ji P."/>
            <person name="Bell-Sakyi L."/>
            <person name="Cui X.M."/>
            <person name="Yuan T.T."/>
            <person name="Jiang B.G."/>
            <person name="Yang W.F."/>
            <person name="Lam T.T."/>
            <person name="Chang Q.C."/>
            <person name="Ding S.J."/>
            <person name="Wang X.J."/>
            <person name="Zhu J.G."/>
            <person name="Ruan X.D."/>
            <person name="Zhao L."/>
            <person name="Wei J.T."/>
            <person name="Ye R.Z."/>
            <person name="Que T.C."/>
            <person name="Du C.H."/>
            <person name="Zhou Y.H."/>
            <person name="Cheng J.X."/>
            <person name="Dai P.F."/>
            <person name="Guo W.B."/>
            <person name="Han X.H."/>
            <person name="Huang E.J."/>
            <person name="Li L.F."/>
            <person name="Wei W."/>
            <person name="Gao Y.C."/>
            <person name="Liu J.Z."/>
            <person name="Shao H.Z."/>
            <person name="Wang X."/>
            <person name="Wang C.C."/>
            <person name="Yang T.C."/>
            <person name="Huo Q.B."/>
            <person name="Li W."/>
            <person name="Chen H.Y."/>
            <person name="Chen S.E."/>
            <person name="Zhou L.G."/>
            <person name="Ni X.B."/>
            <person name="Tian J.H."/>
            <person name="Sheng Y."/>
            <person name="Liu T."/>
            <person name="Pan Y.S."/>
            <person name="Xia L.Y."/>
            <person name="Li J."/>
            <person name="Zhao F."/>
            <person name="Cao W.C."/>
        </authorList>
    </citation>
    <scope>NUCLEOTIDE SEQUENCE [LARGE SCALE GENOMIC DNA]</scope>
    <source>
        <strain evidence="3">HaeL-2018</strain>
    </source>
</reference>
<gene>
    <name evidence="3" type="ORF">HPB48_016599</name>
</gene>
<dbReference type="InterPro" id="IPR035445">
    <property type="entry name" value="GYF-like_dom_sf"/>
</dbReference>
<feature type="compositionally biased region" description="Polar residues" evidence="1">
    <location>
        <begin position="261"/>
        <end position="271"/>
    </location>
</feature>
<name>A0A9J6GG52_HAELO</name>
<dbReference type="SMART" id="SM00444">
    <property type="entry name" value="GYF"/>
    <property type="match status" value="1"/>
</dbReference>
<evidence type="ECO:0000313" key="3">
    <source>
        <dbReference type="EMBL" id="KAH9373753.1"/>
    </source>
</evidence>
<dbReference type="Gene3D" id="3.30.1490.40">
    <property type="match status" value="1"/>
</dbReference>
<dbReference type="OMA" id="YVHVPTF"/>
<dbReference type="SUPFAM" id="SSF55277">
    <property type="entry name" value="GYF domain"/>
    <property type="match status" value="1"/>
</dbReference>
<keyword evidence="4" id="KW-1185">Reference proteome</keyword>
<feature type="region of interest" description="Disordered" evidence="1">
    <location>
        <begin position="26"/>
        <end position="65"/>
    </location>
</feature>
<dbReference type="EMBL" id="JABSTR010000006">
    <property type="protein sequence ID" value="KAH9373753.1"/>
    <property type="molecule type" value="Genomic_DNA"/>
</dbReference>
<proteinExistence type="predicted"/>
<organism evidence="3 4">
    <name type="scientific">Haemaphysalis longicornis</name>
    <name type="common">Bush tick</name>
    <dbReference type="NCBI Taxonomy" id="44386"/>
    <lineage>
        <taxon>Eukaryota</taxon>
        <taxon>Metazoa</taxon>
        <taxon>Ecdysozoa</taxon>
        <taxon>Arthropoda</taxon>
        <taxon>Chelicerata</taxon>
        <taxon>Arachnida</taxon>
        <taxon>Acari</taxon>
        <taxon>Parasitiformes</taxon>
        <taxon>Ixodida</taxon>
        <taxon>Ixodoidea</taxon>
        <taxon>Ixodidae</taxon>
        <taxon>Haemaphysalinae</taxon>
        <taxon>Haemaphysalis</taxon>
    </lineage>
</organism>
<dbReference type="Pfam" id="PF02213">
    <property type="entry name" value="GYF"/>
    <property type="match status" value="1"/>
</dbReference>
<dbReference type="AlphaFoldDB" id="A0A9J6GG52"/>
<feature type="domain" description="GYF" evidence="2">
    <location>
        <begin position="75"/>
        <end position="123"/>
    </location>
</feature>
<feature type="compositionally biased region" description="Polar residues" evidence="1">
    <location>
        <begin position="205"/>
        <end position="217"/>
    </location>
</feature>
<dbReference type="Proteomes" id="UP000821853">
    <property type="component" value="Chromosome 4"/>
</dbReference>
<dbReference type="PANTHER" id="PTHR14445">
    <property type="entry name" value="GRB10 INTERACTING GYF PROTEIN"/>
    <property type="match status" value="1"/>
</dbReference>
<dbReference type="VEuPathDB" id="VectorBase:HLOH_048849"/>
<feature type="compositionally biased region" description="Basic and acidic residues" evidence="1">
    <location>
        <begin position="237"/>
        <end position="246"/>
    </location>
</feature>
<comment type="caution">
    <text evidence="3">The sequence shown here is derived from an EMBL/GenBank/DDBJ whole genome shotgun (WGS) entry which is preliminary data.</text>
</comment>
<dbReference type="PANTHER" id="PTHR14445:SF36">
    <property type="entry name" value="FI03272P-RELATED"/>
    <property type="match status" value="1"/>
</dbReference>